<dbReference type="PANTHER" id="PTHR22042">
    <property type="entry name" value="TANKYRASE 1 BINDING PROTEIN"/>
    <property type="match status" value="1"/>
</dbReference>
<feature type="non-terminal residue" evidence="3">
    <location>
        <position position="1"/>
    </location>
</feature>
<feature type="region of interest" description="Disordered" evidence="1">
    <location>
        <begin position="51"/>
        <end position="130"/>
    </location>
</feature>
<dbReference type="EMBL" id="KV923226">
    <property type="protein sequence ID" value="PIO40906.1"/>
    <property type="molecule type" value="Genomic_DNA"/>
</dbReference>
<dbReference type="Proteomes" id="UP000228934">
    <property type="component" value="Unassembled WGS sequence"/>
</dbReference>
<dbReference type="SMART" id="SM01319">
    <property type="entry name" value="Tankyrase_bdg_C"/>
    <property type="match status" value="1"/>
</dbReference>
<name>A0A2G9SL87_AQUCT</name>
<dbReference type="Pfam" id="PF15327">
    <property type="entry name" value="Tankyrase_bdg_C"/>
    <property type="match status" value="1"/>
</dbReference>
<gene>
    <name evidence="3" type="ORF">AB205_0215390</name>
</gene>
<feature type="domain" description="Tankyrase 1-binding protein C-terminal" evidence="2">
    <location>
        <begin position="767"/>
        <end position="876"/>
    </location>
</feature>
<feature type="compositionally biased region" description="Polar residues" evidence="1">
    <location>
        <begin position="95"/>
        <end position="108"/>
    </location>
</feature>
<feature type="compositionally biased region" description="Basic and acidic residues" evidence="1">
    <location>
        <begin position="355"/>
        <end position="371"/>
    </location>
</feature>
<feature type="compositionally biased region" description="Polar residues" evidence="1">
    <location>
        <begin position="158"/>
        <end position="169"/>
    </location>
</feature>
<feature type="compositionally biased region" description="Basic and acidic residues" evidence="1">
    <location>
        <begin position="543"/>
        <end position="568"/>
    </location>
</feature>
<feature type="region of interest" description="Disordered" evidence="1">
    <location>
        <begin position="787"/>
        <end position="868"/>
    </location>
</feature>
<feature type="region of interest" description="Disordered" evidence="1">
    <location>
        <begin position="1"/>
        <end position="29"/>
    </location>
</feature>
<feature type="region of interest" description="Disordered" evidence="1">
    <location>
        <begin position="634"/>
        <end position="661"/>
    </location>
</feature>
<protein>
    <recommendedName>
        <fullName evidence="2">Tankyrase 1-binding protein C-terminal domain-containing protein</fullName>
    </recommendedName>
</protein>
<dbReference type="PANTHER" id="PTHR22042:SF2">
    <property type="entry name" value="182 KDA TANKYRASE-1-BINDING PROTEIN"/>
    <property type="match status" value="1"/>
</dbReference>
<feature type="compositionally biased region" description="Basic and acidic residues" evidence="1">
    <location>
        <begin position="411"/>
        <end position="421"/>
    </location>
</feature>
<dbReference type="GO" id="GO:0005634">
    <property type="term" value="C:nucleus"/>
    <property type="evidence" value="ECO:0007669"/>
    <property type="project" value="TreeGrafter"/>
</dbReference>
<feature type="compositionally biased region" description="Basic and acidic residues" evidence="1">
    <location>
        <begin position="172"/>
        <end position="182"/>
    </location>
</feature>
<feature type="compositionally biased region" description="Basic and acidic residues" evidence="1">
    <location>
        <begin position="634"/>
        <end position="659"/>
    </location>
</feature>
<feature type="region of interest" description="Disordered" evidence="1">
    <location>
        <begin position="390"/>
        <end position="433"/>
    </location>
</feature>
<evidence type="ECO:0000256" key="1">
    <source>
        <dbReference type="SAM" id="MobiDB-lite"/>
    </source>
</evidence>
<feature type="region of interest" description="Disordered" evidence="1">
    <location>
        <begin position="155"/>
        <end position="182"/>
    </location>
</feature>
<feature type="compositionally biased region" description="Basic and acidic residues" evidence="1">
    <location>
        <begin position="60"/>
        <end position="89"/>
    </location>
</feature>
<sequence length="884" mass="101979">SIFGNNARSTRESETPSAPELPGHADNEASANLYVGSQILENDRLIAGEVYSHPVNESEESLHSYMERETQSRKPREELSQLENHESSRPELNYDESQFRYSEATSQDPAARVTKPENLSDPYKKSDRLLYTTAQSPVLKECEVHLDKTEHRYDESNKLQYIHSQSQEQESNDGHKVELDDKQLDEPVHAYEQSKEPEYIYQQLEKSIHKFEMPDKPSVLCEQLEEPVELSKEPVYVYDEQSQERVSTYKQSEGSGLKYEQTEELGYRPQKVEHSIHKHELLEEPSYRSEKSEETVHGDDLSEDSVHEHKQSVKLACRYEQTEQLALQQPKTVHNNHQSEEPEEADQKYGQLKDPLNKYEPSEESEHRYAYLEDTVHKYEQLEDPVHKYEQLDESTDKYEQTEQHVQGYQKSEESTHKYEMSEEPVNRYSQSEEIIYSHDQSLEPDYRSKQHDEPAHSYELANQNEGIEDPAYIYTGSDATNSEHTQSGLIDLESHQQHYKLVQLEEMDSTTNIPTVSSEVLVKYSEKDIRPSEYLEQQLRESYMEEPKYSDTSTDEMHANEKTEEQFQKCPLSEEQQLLGIDLESHQQQYKLVQLEEMDSTTNIPTVSSEVLVKYSEKDIRPSEYLEQQLRESYMEEPKYSDTSTDEMHANEKTEEQFQKYPLSEEQQLLGIHKEETQQWHAKSEETQHVDGLSEGSRQKLPVITTVESDGSMPEKTQDQDGQITYQILNGHAEHGELQTVDYVSEAANKIQAEEPEETQAEEAPAENFDFLEGTVVLDSSFMRGKASLGKKRGHRTPAETSASEEDPEYWMFRDSTEPKSFPERNSDEEDKTEKSPGGTPGGTPDETPDNSPSPVKSPNKKGIFGGIISPSLLKVTLLIFPF</sequence>
<feature type="compositionally biased region" description="Basic and acidic residues" evidence="1">
    <location>
        <begin position="390"/>
        <end position="403"/>
    </location>
</feature>
<feature type="compositionally biased region" description="Polar residues" evidence="1">
    <location>
        <begin position="326"/>
        <end position="336"/>
    </location>
</feature>
<reference evidence="4" key="1">
    <citation type="journal article" date="2017" name="Nat. Commun.">
        <title>The North American bullfrog draft genome provides insight into hormonal regulation of long noncoding RNA.</title>
        <authorList>
            <person name="Hammond S.A."/>
            <person name="Warren R.L."/>
            <person name="Vandervalk B.P."/>
            <person name="Kucuk E."/>
            <person name="Khan H."/>
            <person name="Gibb E.A."/>
            <person name="Pandoh P."/>
            <person name="Kirk H."/>
            <person name="Zhao Y."/>
            <person name="Jones M."/>
            <person name="Mungall A.J."/>
            <person name="Coope R."/>
            <person name="Pleasance S."/>
            <person name="Moore R.A."/>
            <person name="Holt R.A."/>
            <person name="Round J.M."/>
            <person name="Ohora S."/>
            <person name="Walle B.V."/>
            <person name="Veldhoen N."/>
            <person name="Helbing C.C."/>
            <person name="Birol I."/>
        </authorList>
    </citation>
    <scope>NUCLEOTIDE SEQUENCE [LARGE SCALE GENOMIC DNA]</scope>
</reference>
<dbReference type="GO" id="GO:0000792">
    <property type="term" value="C:heterochromatin"/>
    <property type="evidence" value="ECO:0007669"/>
    <property type="project" value="TreeGrafter"/>
</dbReference>
<feature type="region of interest" description="Disordered" evidence="1">
    <location>
        <begin position="747"/>
        <end position="773"/>
    </location>
</feature>
<feature type="region of interest" description="Disordered" evidence="1">
    <location>
        <begin position="240"/>
        <end position="314"/>
    </location>
</feature>
<feature type="compositionally biased region" description="Basic and acidic residues" evidence="1">
    <location>
        <begin position="270"/>
        <end position="311"/>
    </location>
</feature>
<feature type="compositionally biased region" description="Acidic residues" evidence="1">
    <location>
        <begin position="755"/>
        <end position="766"/>
    </location>
</feature>
<feature type="region of interest" description="Disordered" evidence="1">
    <location>
        <begin position="678"/>
        <end position="721"/>
    </location>
</feature>
<proteinExistence type="predicted"/>
<dbReference type="OrthoDB" id="9943385at2759"/>
<dbReference type="GO" id="GO:0071479">
    <property type="term" value="P:cellular response to ionizing radiation"/>
    <property type="evidence" value="ECO:0007669"/>
    <property type="project" value="TreeGrafter"/>
</dbReference>
<evidence type="ECO:0000313" key="4">
    <source>
        <dbReference type="Proteomes" id="UP000228934"/>
    </source>
</evidence>
<dbReference type="InterPro" id="IPR032764">
    <property type="entry name" value="Tankyrase-bd_C"/>
</dbReference>
<feature type="compositionally biased region" description="Polar residues" evidence="1">
    <location>
        <begin position="244"/>
        <end position="254"/>
    </location>
</feature>
<feature type="compositionally biased region" description="Basic and acidic residues" evidence="1">
    <location>
        <begin position="678"/>
        <end position="690"/>
    </location>
</feature>
<evidence type="ECO:0000259" key="2">
    <source>
        <dbReference type="SMART" id="SM01319"/>
    </source>
</evidence>
<feature type="compositionally biased region" description="Basic and acidic residues" evidence="1">
    <location>
        <begin position="816"/>
        <end position="827"/>
    </location>
</feature>
<dbReference type="AlphaFoldDB" id="A0A2G9SL87"/>
<keyword evidence="4" id="KW-1185">Reference proteome</keyword>
<accession>A0A2G9SL87</accession>
<evidence type="ECO:0000313" key="3">
    <source>
        <dbReference type="EMBL" id="PIO40906.1"/>
    </source>
</evidence>
<feature type="region of interest" description="Disordered" evidence="1">
    <location>
        <begin position="543"/>
        <end position="571"/>
    </location>
</feature>
<feature type="region of interest" description="Disordered" evidence="1">
    <location>
        <begin position="326"/>
        <end position="371"/>
    </location>
</feature>
<dbReference type="InterPro" id="IPR040006">
    <property type="entry name" value="TNKS1BP1-like"/>
</dbReference>
<organism evidence="3 4">
    <name type="scientific">Aquarana catesbeiana</name>
    <name type="common">American bullfrog</name>
    <name type="synonym">Rana catesbeiana</name>
    <dbReference type="NCBI Taxonomy" id="8400"/>
    <lineage>
        <taxon>Eukaryota</taxon>
        <taxon>Metazoa</taxon>
        <taxon>Chordata</taxon>
        <taxon>Craniata</taxon>
        <taxon>Vertebrata</taxon>
        <taxon>Euteleostomi</taxon>
        <taxon>Amphibia</taxon>
        <taxon>Batrachia</taxon>
        <taxon>Anura</taxon>
        <taxon>Neobatrachia</taxon>
        <taxon>Ranoidea</taxon>
        <taxon>Ranidae</taxon>
        <taxon>Aquarana</taxon>
    </lineage>
</organism>
<dbReference type="GO" id="GO:0006302">
    <property type="term" value="P:double-strand break repair"/>
    <property type="evidence" value="ECO:0007669"/>
    <property type="project" value="TreeGrafter"/>
</dbReference>